<proteinExistence type="predicted"/>
<protein>
    <submittedName>
        <fullName evidence="1">Uncharacterized protein</fullName>
    </submittedName>
</protein>
<evidence type="ECO:0000313" key="1">
    <source>
        <dbReference type="EMBL" id="JAH68027.1"/>
    </source>
</evidence>
<sequence>MVESNFFLYFDDAATNSNNKYLCLTIINYKYDYISIRRK</sequence>
<dbReference type="EMBL" id="GBXM01040550">
    <property type="protein sequence ID" value="JAH68027.1"/>
    <property type="molecule type" value="Transcribed_RNA"/>
</dbReference>
<accession>A0A0E9UQD0</accession>
<reference evidence="1" key="2">
    <citation type="journal article" date="2015" name="Fish Shellfish Immunol.">
        <title>Early steps in the European eel (Anguilla anguilla)-Vibrio vulnificus interaction in the gills: Role of the RtxA13 toxin.</title>
        <authorList>
            <person name="Callol A."/>
            <person name="Pajuelo D."/>
            <person name="Ebbesson L."/>
            <person name="Teles M."/>
            <person name="MacKenzie S."/>
            <person name="Amaro C."/>
        </authorList>
    </citation>
    <scope>NUCLEOTIDE SEQUENCE</scope>
</reference>
<name>A0A0E9UQD0_ANGAN</name>
<dbReference type="AlphaFoldDB" id="A0A0E9UQD0"/>
<organism evidence="1">
    <name type="scientific">Anguilla anguilla</name>
    <name type="common">European freshwater eel</name>
    <name type="synonym">Muraena anguilla</name>
    <dbReference type="NCBI Taxonomy" id="7936"/>
    <lineage>
        <taxon>Eukaryota</taxon>
        <taxon>Metazoa</taxon>
        <taxon>Chordata</taxon>
        <taxon>Craniata</taxon>
        <taxon>Vertebrata</taxon>
        <taxon>Euteleostomi</taxon>
        <taxon>Actinopterygii</taxon>
        <taxon>Neopterygii</taxon>
        <taxon>Teleostei</taxon>
        <taxon>Anguilliformes</taxon>
        <taxon>Anguillidae</taxon>
        <taxon>Anguilla</taxon>
    </lineage>
</organism>
<reference evidence="1" key="1">
    <citation type="submission" date="2014-11" db="EMBL/GenBank/DDBJ databases">
        <authorList>
            <person name="Amaro Gonzalez C."/>
        </authorList>
    </citation>
    <scope>NUCLEOTIDE SEQUENCE</scope>
</reference>